<organism evidence="4 5">
    <name type="scientific">Leptidea sinapis</name>
    <dbReference type="NCBI Taxonomy" id="189913"/>
    <lineage>
        <taxon>Eukaryota</taxon>
        <taxon>Metazoa</taxon>
        <taxon>Ecdysozoa</taxon>
        <taxon>Arthropoda</taxon>
        <taxon>Hexapoda</taxon>
        <taxon>Insecta</taxon>
        <taxon>Pterygota</taxon>
        <taxon>Neoptera</taxon>
        <taxon>Endopterygota</taxon>
        <taxon>Lepidoptera</taxon>
        <taxon>Glossata</taxon>
        <taxon>Ditrysia</taxon>
        <taxon>Papilionoidea</taxon>
        <taxon>Pieridae</taxon>
        <taxon>Dismorphiinae</taxon>
        <taxon>Leptidea</taxon>
    </lineage>
</organism>
<gene>
    <name evidence="4" type="ORF">LSINAPIS_LOCUS8496</name>
</gene>
<keyword evidence="5" id="KW-1185">Reference proteome</keyword>
<dbReference type="Pfam" id="PF00089">
    <property type="entry name" value="Trypsin"/>
    <property type="match status" value="1"/>
</dbReference>
<dbReference type="GO" id="GO:0006508">
    <property type="term" value="P:proteolysis"/>
    <property type="evidence" value="ECO:0007669"/>
    <property type="project" value="InterPro"/>
</dbReference>
<dbReference type="CDD" id="cd00190">
    <property type="entry name" value="Tryp_SPc"/>
    <property type="match status" value="1"/>
</dbReference>
<dbReference type="InterPro" id="IPR001254">
    <property type="entry name" value="Trypsin_dom"/>
</dbReference>
<comment type="similarity">
    <text evidence="2">Belongs to the peptidase S1 family. CLIP subfamily.</text>
</comment>
<protein>
    <recommendedName>
        <fullName evidence="3">Peptidase S1 domain-containing protein</fullName>
    </recommendedName>
</protein>
<evidence type="ECO:0000259" key="3">
    <source>
        <dbReference type="PROSITE" id="PS50240"/>
    </source>
</evidence>
<evidence type="ECO:0000313" key="5">
    <source>
        <dbReference type="Proteomes" id="UP000324832"/>
    </source>
</evidence>
<dbReference type="PANTHER" id="PTHR24256">
    <property type="entry name" value="TRYPTASE-RELATED"/>
    <property type="match status" value="1"/>
</dbReference>
<evidence type="ECO:0000256" key="1">
    <source>
        <dbReference type="ARBA" id="ARBA00023157"/>
    </source>
</evidence>
<dbReference type="Proteomes" id="UP000324832">
    <property type="component" value="Unassembled WGS sequence"/>
</dbReference>
<dbReference type="PROSITE" id="PS50240">
    <property type="entry name" value="TRYPSIN_DOM"/>
    <property type="match status" value="1"/>
</dbReference>
<dbReference type="GO" id="GO:0004252">
    <property type="term" value="F:serine-type endopeptidase activity"/>
    <property type="evidence" value="ECO:0007669"/>
    <property type="project" value="InterPro"/>
</dbReference>
<sequence length="368" mass="41282">MGRNVHLTSRKDSNACVLDSGEPGECVRHYLCDLDSQTVITDGRDIISFRKSRCPSTEVCCRTSDISDRNSGPRTNKQEDIPVTGCGWDNPEINLSKGTSKHNSLDADIGDFRFMVAVMRRTRATKTLRSRRNLICGGALIHPSVVVTVEHRMTNMTANQLKCRAGEYNLEDGNEENPHQEQNVKKISHHEEYFRPSLYNDVALLFLESPFQLAPNVGVACLGKVLPDPGTRCFSMGWGKYNQKRSKEKDQRAVILKKISLPLVSKEDCETALQNEYFGKYFRLHESLMCAGGEAGDTCAEDGGSPLVCVSKTHKEYTRYSVYGLVAYGIECGKEGLPSVYTNIAHIRDWIDEQMNKEEFDSSSYKIV</sequence>
<dbReference type="Gene3D" id="2.40.10.10">
    <property type="entry name" value="Trypsin-like serine proteases"/>
    <property type="match status" value="1"/>
</dbReference>
<evidence type="ECO:0000313" key="4">
    <source>
        <dbReference type="EMBL" id="VVC97137.1"/>
    </source>
</evidence>
<dbReference type="InterPro" id="IPR001314">
    <property type="entry name" value="Peptidase_S1A"/>
</dbReference>
<dbReference type="PRINTS" id="PR00722">
    <property type="entry name" value="CHYMOTRYPSIN"/>
</dbReference>
<name>A0A5E4QJH1_9NEOP</name>
<feature type="domain" description="Peptidase S1" evidence="3">
    <location>
        <begin position="95"/>
        <end position="356"/>
    </location>
</feature>
<keyword evidence="1" id="KW-1015">Disulfide bond</keyword>
<dbReference type="AlphaFoldDB" id="A0A5E4QJH1"/>
<dbReference type="InterPro" id="IPR009003">
    <property type="entry name" value="Peptidase_S1_PA"/>
</dbReference>
<dbReference type="SUPFAM" id="SSF50494">
    <property type="entry name" value="Trypsin-like serine proteases"/>
    <property type="match status" value="1"/>
</dbReference>
<proteinExistence type="inferred from homology"/>
<dbReference type="InterPro" id="IPR051487">
    <property type="entry name" value="Ser/Thr_Proteases_Immune/Dev"/>
</dbReference>
<dbReference type="SMART" id="SM00020">
    <property type="entry name" value="Tryp_SPc"/>
    <property type="match status" value="1"/>
</dbReference>
<dbReference type="InterPro" id="IPR041515">
    <property type="entry name" value="PPAF-2-like_Clip"/>
</dbReference>
<evidence type="ECO:0000256" key="2">
    <source>
        <dbReference type="ARBA" id="ARBA00024195"/>
    </source>
</evidence>
<dbReference type="Pfam" id="PF18322">
    <property type="entry name" value="CLIP_1"/>
    <property type="match status" value="1"/>
</dbReference>
<accession>A0A5E4QJH1</accession>
<dbReference type="EMBL" id="FZQP02003035">
    <property type="protein sequence ID" value="VVC97137.1"/>
    <property type="molecule type" value="Genomic_DNA"/>
</dbReference>
<reference evidence="4 5" key="1">
    <citation type="submission" date="2017-07" db="EMBL/GenBank/DDBJ databases">
        <authorList>
            <person name="Talla V."/>
            <person name="Backstrom N."/>
        </authorList>
    </citation>
    <scope>NUCLEOTIDE SEQUENCE [LARGE SCALE GENOMIC DNA]</scope>
</reference>
<dbReference type="InterPro" id="IPR043504">
    <property type="entry name" value="Peptidase_S1_PA_chymotrypsin"/>
</dbReference>